<proteinExistence type="predicted"/>
<keyword evidence="1" id="KW-0808">Transferase</keyword>
<name>Q6PR52_ACIFR</name>
<sequence length="112" mass="12375">MLPGRTRRGGSSPRATVPIAKYCISPATMCGHAQPDPFRQAAVTRDSTMPLISGCDNLPHFTGVLVGIGLFTSQESDVAAFRNMPAVRRRWDLRWRHDCRGRVGRAAPRRDS</sequence>
<dbReference type="EMBL" id="AY585210">
    <property type="protein sequence ID" value="AAS93545.1"/>
    <property type="molecule type" value="Genomic_DNA"/>
</dbReference>
<reference evidence="1" key="1">
    <citation type="submission" date="2004-03" db="EMBL/GenBank/DDBJ databases">
        <title>Organization and Expression of the Genes for Galactose Metabolism in the Chemolithoautotroph Acidithiobacillus ferrooxidans.</title>
        <authorList>
            <person name="Barreto M."/>
            <person name="Holmes D.S."/>
            <person name="Jedlicki E."/>
        </authorList>
    </citation>
    <scope>NUCLEOTIDE SEQUENCE</scope>
    <source>
        <strain evidence="1">ATCC 23270</strain>
    </source>
</reference>
<organism evidence="1">
    <name type="scientific">Acidithiobacillus ferrooxidans</name>
    <name type="common">Thiobacillus ferrooxidans</name>
    <dbReference type="NCBI Taxonomy" id="920"/>
    <lineage>
        <taxon>Bacteria</taxon>
        <taxon>Pseudomonadati</taxon>
        <taxon>Pseudomonadota</taxon>
        <taxon>Acidithiobacillia</taxon>
        <taxon>Acidithiobacillales</taxon>
        <taxon>Acidithiobacillaceae</taxon>
        <taxon>Acidithiobacillus</taxon>
    </lineage>
</organism>
<dbReference type="GO" id="GO:0016740">
    <property type="term" value="F:transferase activity"/>
    <property type="evidence" value="ECO:0007669"/>
    <property type="project" value="UniProtKB-KW"/>
</dbReference>
<feature type="non-terminal residue" evidence="1">
    <location>
        <position position="112"/>
    </location>
</feature>
<protein>
    <submittedName>
        <fullName evidence="1">Transferase</fullName>
    </submittedName>
</protein>
<dbReference type="AlphaFoldDB" id="Q6PR52"/>
<accession>Q6PR52</accession>
<evidence type="ECO:0000313" key="1">
    <source>
        <dbReference type="EMBL" id="AAS93545.1"/>
    </source>
</evidence>